<evidence type="ECO:0000256" key="1">
    <source>
        <dbReference type="ARBA" id="ARBA00004236"/>
    </source>
</evidence>
<dbReference type="RefSeq" id="WP_215759122.1">
    <property type="nucleotide sequence ID" value="NZ_JAHKBE010000007.1"/>
</dbReference>
<comment type="caution">
    <text evidence="6">The sequence shown here is derived from an EMBL/GenBank/DDBJ whole genome shotgun (WGS) entry which is preliminary data.</text>
</comment>
<keyword evidence="5" id="KW-1133">Transmembrane helix</keyword>
<dbReference type="InterPro" id="IPR052029">
    <property type="entry name" value="PpiD_chaperone"/>
</dbReference>
<keyword evidence="4" id="KW-0143">Chaperone</keyword>
<name>A0ABV1FNU7_9BACT</name>
<keyword evidence="7" id="KW-1185">Reference proteome</keyword>
<feature type="transmembrane region" description="Helical" evidence="5">
    <location>
        <begin position="12"/>
        <end position="31"/>
    </location>
</feature>
<protein>
    <submittedName>
        <fullName evidence="6">Peptidylprolyl isomerase</fullName>
    </submittedName>
</protein>
<evidence type="ECO:0000256" key="2">
    <source>
        <dbReference type="ARBA" id="ARBA00022475"/>
    </source>
</evidence>
<dbReference type="PANTHER" id="PTHR47529">
    <property type="entry name" value="PEPTIDYL-PROLYL CIS-TRANS ISOMERASE D"/>
    <property type="match status" value="1"/>
</dbReference>
<sequence length="714" mass="79534">MAALGKIRSRGITLIVIIGLGLFAFIAEEAFRSCESTRNNQRQQIGEVLGEKINYEEFAKLVEEVQQAMKMQGQENLNDDQMNQVRDQVWQNYIQYKIVENECKKLGLTVTDQEMQDVLNQGTNQMLLSTPFVNRQTGRFDANQLKQFLAQYKGAQANMNPQVAEQMQTVYKYWVFIEKSLRQQLLIQKYNGLLAHCFLSNPVEAKMSFNDETEESQIQLAAYPYSKISDSQVKVSDSDLKAKYDELKPRFQQFVETRDIRYVDVQITASAADRAELMKEFKGYAAELAEAADPTEVVRKSTSSVAYLGLPLTKGAYPMDVAARLDSMSVGQTYGPVANAQDNTLNVIKLVAKQQLPDSVQFRAIQVGGTTAEEAHTRADSIVNALNAGADFAAIAKKYGQEGQEQWLTSRMYESSNTMDKDTKNYLNTLLTSGVKEVKNIEMTQGNMIVQVLDRKNMVDKYTAAVVKKTIDYSKETRGAIFNKFSSFASANQTADAIAKNAAKSGYRVQEAKDIATTQHNLVGIRSTRDAMKWLFDANENDVSKMYECGNNGDHLLIVILDKIHPVGYRGLDDAQVKEIVKQEVIRDKKAEQLMAKAKGATSIAAAKAKGAQISTVNQVTFAAPVFVQATGASEPALSGAVSATKAGAFCSHPVKGLAGVYQFQVVKRAKNAATYNEQQQEMKLRQKAMQYAGNYMNELYVNAKVVDNRYLFF</sequence>
<evidence type="ECO:0000313" key="6">
    <source>
        <dbReference type="EMBL" id="MEQ2486049.1"/>
    </source>
</evidence>
<dbReference type="InterPro" id="IPR046357">
    <property type="entry name" value="PPIase_dom_sf"/>
</dbReference>
<reference evidence="6 7" key="1">
    <citation type="submission" date="2024-04" db="EMBL/GenBank/DDBJ databases">
        <title>Human intestinal bacterial collection.</title>
        <authorList>
            <person name="Pauvert C."/>
            <person name="Hitch T.C.A."/>
            <person name="Clavel T."/>
        </authorList>
    </citation>
    <scope>NUCLEOTIDE SEQUENCE [LARGE SCALE GENOMIC DNA]</scope>
    <source>
        <strain evidence="6 7">CLA-AA-H145</strain>
    </source>
</reference>
<gene>
    <name evidence="6" type="ORF">AAAT34_03145</name>
</gene>
<comment type="subcellular location">
    <subcellularLocation>
        <location evidence="1">Cell membrane</location>
    </subcellularLocation>
</comment>
<dbReference type="Gene3D" id="3.10.50.40">
    <property type="match status" value="1"/>
</dbReference>
<evidence type="ECO:0000256" key="4">
    <source>
        <dbReference type="ARBA" id="ARBA00023186"/>
    </source>
</evidence>
<keyword evidence="3 5" id="KW-0472">Membrane</keyword>
<dbReference type="SUPFAM" id="SSF109998">
    <property type="entry name" value="Triger factor/SurA peptide-binding domain-like"/>
    <property type="match status" value="1"/>
</dbReference>
<dbReference type="InterPro" id="IPR027304">
    <property type="entry name" value="Trigger_fact/SurA_dom_sf"/>
</dbReference>
<dbReference type="Pfam" id="PF13623">
    <property type="entry name" value="SurA_N_2"/>
    <property type="match status" value="1"/>
</dbReference>
<evidence type="ECO:0000313" key="7">
    <source>
        <dbReference type="Proteomes" id="UP001487296"/>
    </source>
</evidence>
<keyword evidence="5" id="KW-0812">Transmembrane</keyword>
<keyword evidence="2" id="KW-1003">Cell membrane</keyword>
<dbReference type="Pfam" id="PF13616">
    <property type="entry name" value="Rotamase_3"/>
    <property type="match status" value="1"/>
</dbReference>
<accession>A0ABV1FNU7</accession>
<evidence type="ECO:0000256" key="3">
    <source>
        <dbReference type="ARBA" id="ARBA00023136"/>
    </source>
</evidence>
<proteinExistence type="predicted"/>
<organism evidence="6 7">
    <name type="scientific">Hallella faecis</name>
    <dbReference type="NCBI Taxonomy" id="2841596"/>
    <lineage>
        <taxon>Bacteria</taxon>
        <taxon>Pseudomonadati</taxon>
        <taxon>Bacteroidota</taxon>
        <taxon>Bacteroidia</taxon>
        <taxon>Bacteroidales</taxon>
        <taxon>Prevotellaceae</taxon>
        <taxon>Hallella</taxon>
    </lineage>
</organism>
<dbReference type="GO" id="GO:0016853">
    <property type="term" value="F:isomerase activity"/>
    <property type="evidence" value="ECO:0007669"/>
    <property type="project" value="UniProtKB-KW"/>
</dbReference>
<evidence type="ECO:0000256" key="5">
    <source>
        <dbReference type="SAM" id="Phobius"/>
    </source>
</evidence>
<dbReference type="EMBL" id="JBBNFP010000007">
    <property type="protein sequence ID" value="MEQ2486049.1"/>
    <property type="molecule type" value="Genomic_DNA"/>
</dbReference>
<dbReference type="Proteomes" id="UP001487296">
    <property type="component" value="Unassembled WGS sequence"/>
</dbReference>
<dbReference type="PANTHER" id="PTHR47529:SF1">
    <property type="entry name" value="PERIPLASMIC CHAPERONE PPID"/>
    <property type="match status" value="1"/>
</dbReference>
<keyword evidence="6" id="KW-0413">Isomerase</keyword>